<dbReference type="RefSeq" id="XP_024581516.1">
    <property type="nucleotide sequence ID" value="XM_024715860.1"/>
</dbReference>
<keyword evidence="2" id="KW-1185">Reference proteome</keyword>
<dbReference type="AlphaFoldDB" id="A0A0N7L6T2"/>
<proteinExistence type="predicted"/>
<dbReference type="Proteomes" id="UP000054928">
    <property type="component" value="Unassembled WGS sequence"/>
</dbReference>
<dbReference type="GeneID" id="36396520"/>
<organism evidence="1 2">
    <name type="scientific">Plasmopara halstedii</name>
    <name type="common">Downy mildew of sunflower</name>
    <dbReference type="NCBI Taxonomy" id="4781"/>
    <lineage>
        <taxon>Eukaryota</taxon>
        <taxon>Sar</taxon>
        <taxon>Stramenopiles</taxon>
        <taxon>Oomycota</taxon>
        <taxon>Peronosporomycetes</taxon>
        <taxon>Peronosporales</taxon>
        <taxon>Peronosporaceae</taxon>
        <taxon>Plasmopara</taxon>
    </lineage>
</organism>
<sequence length="89" mass="9687">MLITSVTFWTDNVDTFGNLAAEVGCTEVYAAAVYAKWSIWLSHSRVSKKICPSVSRLALIVPHQRVAIVVKPGNLMAIVSGSHFRGEAL</sequence>
<evidence type="ECO:0000313" key="2">
    <source>
        <dbReference type="Proteomes" id="UP000054928"/>
    </source>
</evidence>
<reference evidence="2" key="1">
    <citation type="submission" date="2014-09" db="EMBL/GenBank/DDBJ databases">
        <authorList>
            <person name="Sharma Rahul"/>
            <person name="Thines Marco"/>
        </authorList>
    </citation>
    <scope>NUCLEOTIDE SEQUENCE [LARGE SCALE GENOMIC DNA]</scope>
</reference>
<dbReference type="EMBL" id="CCYD01001551">
    <property type="protein sequence ID" value="CEG45147.1"/>
    <property type="molecule type" value="Genomic_DNA"/>
</dbReference>
<protein>
    <submittedName>
        <fullName evidence="1">Uncharacterized protein</fullName>
    </submittedName>
</protein>
<accession>A0A0N7L6T2</accession>
<name>A0A0N7L6T2_PLAHL</name>
<evidence type="ECO:0000313" key="1">
    <source>
        <dbReference type="EMBL" id="CEG45147.1"/>
    </source>
</evidence>